<evidence type="ECO:0000313" key="3">
    <source>
        <dbReference type="Proteomes" id="UP000006591"/>
    </source>
</evidence>
<dbReference type="EnsemblPlants" id="ONIVA06G24410.1">
    <property type="protein sequence ID" value="ONIVA06G24410.1"/>
    <property type="gene ID" value="ONIVA06G24410"/>
</dbReference>
<dbReference type="AlphaFoldDB" id="A0A0E0HTC4"/>
<evidence type="ECO:0000256" key="1">
    <source>
        <dbReference type="SAM" id="MobiDB-lite"/>
    </source>
</evidence>
<protein>
    <submittedName>
        <fullName evidence="2">Uncharacterized protein</fullName>
    </submittedName>
</protein>
<evidence type="ECO:0000313" key="2">
    <source>
        <dbReference type="EnsemblPlants" id="ONIVA06G24410.1"/>
    </source>
</evidence>
<reference evidence="2" key="2">
    <citation type="submission" date="2018-04" db="EMBL/GenBank/DDBJ databases">
        <title>OnivRS2 (Oryza nivara Reference Sequence Version 2).</title>
        <authorList>
            <person name="Zhang J."/>
            <person name="Kudrna D."/>
            <person name="Lee S."/>
            <person name="Talag J."/>
            <person name="Rajasekar S."/>
            <person name="Welchert J."/>
            <person name="Hsing Y.-I."/>
            <person name="Wing R.A."/>
        </authorList>
    </citation>
    <scope>NUCLEOTIDE SEQUENCE [LARGE SCALE GENOMIC DNA]</scope>
    <source>
        <strain evidence="2">SL10</strain>
    </source>
</reference>
<feature type="region of interest" description="Disordered" evidence="1">
    <location>
        <begin position="68"/>
        <end position="91"/>
    </location>
</feature>
<dbReference type="HOGENOM" id="CLU_1236746_0_0_1"/>
<proteinExistence type="predicted"/>
<organism evidence="2">
    <name type="scientific">Oryza nivara</name>
    <name type="common">Indian wild rice</name>
    <name type="synonym">Oryza sativa f. spontanea</name>
    <dbReference type="NCBI Taxonomy" id="4536"/>
    <lineage>
        <taxon>Eukaryota</taxon>
        <taxon>Viridiplantae</taxon>
        <taxon>Streptophyta</taxon>
        <taxon>Embryophyta</taxon>
        <taxon>Tracheophyta</taxon>
        <taxon>Spermatophyta</taxon>
        <taxon>Magnoliopsida</taxon>
        <taxon>Liliopsida</taxon>
        <taxon>Poales</taxon>
        <taxon>Poaceae</taxon>
        <taxon>BOP clade</taxon>
        <taxon>Oryzoideae</taxon>
        <taxon>Oryzeae</taxon>
        <taxon>Oryzinae</taxon>
        <taxon>Oryza</taxon>
    </lineage>
</organism>
<accession>A0A0E0HTC4</accession>
<name>A0A0E0HTC4_ORYNI</name>
<sequence length="224" mass="24696">MDDDGSAMRRLRDLLAPPGESELARMYRRCAAIEELHRRNAERSTKALNDWYELKAVLHAQGLRWSAAPAASGEEGTPAGSMAQRRRRQLKIGSSTAAHSIILPPFHNEEGEPAIREEDGGGHGKKLTRRRSFLVVIFGDGGGGSDTKDPPRRFTSWLSSILRRKRRPDAASATESLLPPPLDEAPNSLDAIPHSSRWFPSSSPARQLRRRYIGVGAIDDGISE</sequence>
<feature type="region of interest" description="Disordered" evidence="1">
    <location>
        <begin position="164"/>
        <end position="203"/>
    </location>
</feature>
<dbReference type="Proteomes" id="UP000006591">
    <property type="component" value="Chromosome 6"/>
</dbReference>
<reference evidence="2" key="1">
    <citation type="submission" date="2015-04" db="UniProtKB">
        <authorList>
            <consortium name="EnsemblPlants"/>
        </authorList>
    </citation>
    <scope>IDENTIFICATION</scope>
    <source>
        <strain evidence="2">SL10</strain>
    </source>
</reference>
<dbReference type="Gramene" id="ONIVA06G24410.1">
    <property type="protein sequence ID" value="ONIVA06G24410.1"/>
    <property type="gene ID" value="ONIVA06G24410"/>
</dbReference>
<keyword evidence="3" id="KW-1185">Reference proteome</keyword>